<evidence type="ECO:0000313" key="2">
    <source>
        <dbReference type="EMBL" id="CAL6022483.1"/>
    </source>
</evidence>
<accession>A0AA86V1V8</accession>
<reference evidence="2 3" key="2">
    <citation type="submission" date="2024-07" db="EMBL/GenBank/DDBJ databases">
        <authorList>
            <person name="Akdeniz Z."/>
        </authorList>
    </citation>
    <scope>NUCLEOTIDE SEQUENCE [LARGE SCALE GENOMIC DNA]</scope>
</reference>
<keyword evidence="3" id="KW-1185">Reference proteome</keyword>
<dbReference type="AlphaFoldDB" id="A0AA86V1V8"/>
<reference evidence="1" key="1">
    <citation type="submission" date="2023-06" db="EMBL/GenBank/DDBJ databases">
        <authorList>
            <person name="Kurt Z."/>
        </authorList>
    </citation>
    <scope>NUCLEOTIDE SEQUENCE</scope>
</reference>
<sequence>MLLIFDFQKILKQRYRNPIFCNKNRKTFDLVLELLYHLRLVYLRVEQLFSLLFSAVGPKKVLKVILSGSTLILKILPIIYDQVIFQINLSILKGFDRVRKDYFIVFYVQKSKFKISKCAYSRYVVILQVKPLQISQICQFTNILNTIEPQIQFNQLSHVENISQFIIQ</sequence>
<dbReference type="EMBL" id="CATOUU010001118">
    <property type="protein sequence ID" value="CAI9973031.1"/>
    <property type="molecule type" value="Genomic_DNA"/>
</dbReference>
<evidence type="ECO:0000313" key="1">
    <source>
        <dbReference type="EMBL" id="CAI9973031.1"/>
    </source>
</evidence>
<name>A0AA86V1V8_9EUKA</name>
<evidence type="ECO:0000313" key="3">
    <source>
        <dbReference type="Proteomes" id="UP001642409"/>
    </source>
</evidence>
<proteinExistence type="predicted"/>
<organism evidence="1">
    <name type="scientific">Hexamita inflata</name>
    <dbReference type="NCBI Taxonomy" id="28002"/>
    <lineage>
        <taxon>Eukaryota</taxon>
        <taxon>Metamonada</taxon>
        <taxon>Diplomonadida</taxon>
        <taxon>Hexamitidae</taxon>
        <taxon>Hexamitinae</taxon>
        <taxon>Hexamita</taxon>
    </lineage>
</organism>
<dbReference type="Proteomes" id="UP001642409">
    <property type="component" value="Unassembled WGS sequence"/>
</dbReference>
<dbReference type="EMBL" id="CAXDID020000091">
    <property type="protein sequence ID" value="CAL6022483.1"/>
    <property type="molecule type" value="Genomic_DNA"/>
</dbReference>
<gene>
    <name evidence="2" type="ORF">HINF_LOCUS28669</name>
    <name evidence="1" type="ORF">HINF_LOCUS60676</name>
</gene>
<comment type="caution">
    <text evidence="1">The sequence shown here is derived from an EMBL/GenBank/DDBJ whole genome shotgun (WGS) entry which is preliminary data.</text>
</comment>
<protein>
    <submittedName>
        <fullName evidence="2">Hypothetical_protein</fullName>
    </submittedName>
</protein>